<reference evidence="9" key="1">
    <citation type="submission" date="2009-08" db="EMBL/GenBank/DDBJ databases">
        <title>Annotation of Salpingoeca rosetta.</title>
        <authorList>
            <consortium name="The Broad Institute Genome Sequencing Platform"/>
            <person name="Russ C."/>
            <person name="Cuomo C."/>
            <person name="Burger G."/>
            <person name="Gray M.W."/>
            <person name="Holland P.W.H."/>
            <person name="King N."/>
            <person name="Lang F.B.F."/>
            <person name="Roger A.J."/>
            <person name="Ruiz-Trillo I."/>
            <person name="Young S.K."/>
            <person name="Zeng Q."/>
            <person name="Gargeya S."/>
            <person name="Alvarado L."/>
            <person name="Berlin A."/>
            <person name="Chapman S.B."/>
            <person name="Chen Z."/>
            <person name="Freedman E."/>
            <person name="Gellesch M."/>
            <person name="Goldberg J."/>
            <person name="Griggs A."/>
            <person name="Gujja S."/>
            <person name="Heilman E."/>
            <person name="Heiman D."/>
            <person name="Howarth C."/>
            <person name="Mehta T."/>
            <person name="Neiman D."/>
            <person name="Pearson M."/>
            <person name="Roberts A."/>
            <person name="Saif S."/>
            <person name="Shea T."/>
            <person name="Shenoy N."/>
            <person name="Sisk P."/>
            <person name="Stolte C."/>
            <person name="Sykes S."/>
            <person name="White J."/>
            <person name="Yandava C."/>
            <person name="Haas B."/>
            <person name="Nusbaum C."/>
            <person name="Birren B."/>
        </authorList>
    </citation>
    <scope>NUCLEOTIDE SEQUENCE [LARGE SCALE GENOMIC DNA]</scope>
    <source>
        <strain evidence="9">ATCC 50818</strain>
    </source>
</reference>
<dbReference type="InParanoid" id="F2UIE8"/>
<dbReference type="KEGG" id="sre:PTSG_08242"/>
<dbReference type="Proteomes" id="UP000007799">
    <property type="component" value="Unassembled WGS sequence"/>
</dbReference>
<keyword evidence="10" id="KW-1185">Reference proteome</keyword>
<dbReference type="OrthoDB" id="354304at2759"/>
<evidence type="ECO:0000256" key="4">
    <source>
        <dbReference type="ARBA" id="ARBA00023152"/>
    </source>
</evidence>
<dbReference type="CDD" id="cd07067">
    <property type="entry name" value="HP_PGM_like"/>
    <property type="match status" value="1"/>
</dbReference>
<feature type="binding site" evidence="7">
    <location>
        <begin position="217"/>
        <end position="218"/>
    </location>
    <ligand>
        <name>substrate</name>
    </ligand>
</feature>
<dbReference type="EMBL" id="GL832975">
    <property type="protein sequence ID" value="EGD76897.1"/>
    <property type="molecule type" value="Genomic_DNA"/>
</dbReference>
<dbReference type="eggNOG" id="KOG0235">
    <property type="taxonomic scope" value="Eukaryota"/>
</dbReference>
<dbReference type="RefSeq" id="XP_004991268.1">
    <property type="nucleotide sequence ID" value="XM_004991211.1"/>
</dbReference>
<feature type="binding site" evidence="7">
    <location>
        <begin position="148"/>
        <end position="149"/>
    </location>
    <ligand>
        <name>substrate</name>
    </ligand>
</feature>
<dbReference type="InterPro" id="IPR005952">
    <property type="entry name" value="Phosphogly_mut1"/>
</dbReference>
<evidence type="ECO:0000256" key="8">
    <source>
        <dbReference type="PIRSR" id="PIRSR613078-3"/>
    </source>
</evidence>
<feature type="active site" description="Tele-phosphohistidine intermediate" evidence="6">
    <location>
        <position position="43"/>
    </location>
</feature>
<evidence type="ECO:0000256" key="1">
    <source>
        <dbReference type="ARBA" id="ARBA00000380"/>
    </source>
</evidence>
<dbReference type="EC" id="5.4.2.11" evidence="3"/>
<dbReference type="OMA" id="MLPYWYD"/>
<sequence>MFSSSCCSSEKSTSIRAKDPPAATVATQAARRMSKYTVVFVRHGQSVWNLENKFTGWVDVPLSEQGVSEAQEAGKMLKEHKYEFDIAYTSVLKRAIQTCNIVLEELDQLYIPVEKDYRLNERMYGALAGLNKQETVDKHGIDQVMIWRRSYDVPPPPATEDHEYYPGNFPWAKDIPKDKLPLTESLKLTLERVLPYWNETIVPMVKSGKRVLIAAHGNSIRAIIKHLDNIPEDVITKIDVPTGVPLVYEFDEDMKPIKRENAAEHLSGSYLLNPDELKKKIEAVKNQTKAK</sequence>
<feature type="binding site" evidence="7">
    <location>
        <begin position="121"/>
        <end position="124"/>
    </location>
    <ligand>
        <name>substrate</name>
    </ligand>
</feature>
<protein>
    <recommendedName>
        <fullName evidence="3">phosphoglycerate mutase (2,3-diphosphoglycerate-dependent)</fullName>
        <ecNumber evidence="3">5.4.2.11</ecNumber>
    </recommendedName>
</protein>
<evidence type="ECO:0000256" key="3">
    <source>
        <dbReference type="ARBA" id="ARBA00012028"/>
    </source>
</evidence>
<dbReference type="STRING" id="946362.F2UIE8"/>
<evidence type="ECO:0000256" key="6">
    <source>
        <dbReference type="PIRSR" id="PIRSR613078-1"/>
    </source>
</evidence>
<feature type="binding site" evidence="7">
    <location>
        <begin position="42"/>
        <end position="49"/>
    </location>
    <ligand>
        <name>substrate</name>
    </ligand>
</feature>
<dbReference type="PANTHER" id="PTHR11931">
    <property type="entry name" value="PHOSPHOGLYCERATE MUTASE"/>
    <property type="match status" value="1"/>
</dbReference>
<keyword evidence="5" id="KW-0413">Isomerase</keyword>
<feature type="active site" description="Proton donor/acceptor" evidence="6">
    <location>
        <position position="121"/>
    </location>
</feature>
<organism evidence="10">
    <name type="scientific">Salpingoeca rosetta (strain ATCC 50818 / BSB-021)</name>
    <dbReference type="NCBI Taxonomy" id="946362"/>
    <lineage>
        <taxon>Eukaryota</taxon>
        <taxon>Choanoflagellata</taxon>
        <taxon>Craspedida</taxon>
        <taxon>Salpingoecidae</taxon>
        <taxon>Salpingoeca</taxon>
    </lineage>
</organism>
<evidence type="ECO:0000313" key="10">
    <source>
        <dbReference type="Proteomes" id="UP000007799"/>
    </source>
</evidence>
<accession>F2UIE8</accession>
<feature type="binding site" evidence="7">
    <location>
        <position position="132"/>
    </location>
    <ligand>
        <name>substrate</name>
    </ligand>
</feature>
<dbReference type="NCBIfam" id="TIGR01258">
    <property type="entry name" value="pgm_1"/>
    <property type="match status" value="1"/>
</dbReference>
<keyword evidence="4" id="KW-0324">Glycolysis</keyword>
<dbReference type="GO" id="GO:0006096">
    <property type="term" value="P:glycolytic process"/>
    <property type="evidence" value="ECO:0007669"/>
    <property type="project" value="UniProtKB-KW"/>
</dbReference>
<dbReference type="InterPro" id="IPR013078">
    <property type="entry name" value="His_Pase_superF_clade-1"/>
</dbReference>
<evidence type="ECO:0000313" key="9">
    <source>
        <dbReference type="EMBL" id="EGD76897.1"/>
    </source>
</evidence>
<proteinExistence type="inferred from homology"/>
<feature type="site" description="Transition state stabilizer" evidence="8">
    <location>
        <position position="216"/>
    </location>
</feature>
<dbReference type="SUPFAM" id="SSF53254">
    <property type="entry name" value="Phosphoglycerate mutase-like"/>
    <property type="match status" value="1"/>
</dbReference>
<dbReference type="HAMAP" id="MF_01039">
    <property type="entry name" value="PGAM_GpmA"/>
    <property type="match status" value="1"/>
</dbReference>
<comment type="similarity">
    <text evidence="2">Belongs to the phosphoglycerate mutase family. BPG-dependent PGAM subfamily.</text>
</comment>
<gene>
    <name evidence="9" type="ORF">PTSG_08242</name>
</gene>
<comment type="catalytic activity">
    <reaction evidence="1">
        <text>(2R)-2-phosphoglycerate = (2R)-3-phosphoglycerate</text>
        <dbReference type="Rhea" id="RHEA:15901"/>
        <dbReference type="ChEBI" id="CHEBI:58272"/>
        <dbReference type="ChEBI" id="CHEBI:58289"/>
        <dbReference type="EC" id="5.4.2.11"/>
    </reaction>
</comment>
<dbReference type="FunFam" id="3.40.50.1240:FF:000003">
    <property type="entry name" value="2,3-bisphosphoglycerate-dependent phosphoglycerate mutase"/>
    <property type="match status" value="1"/>
</dbReference>
<feature type="binding site" evidence="7">
    <location>
        <begin position="55"/>
        <end position="56"/>
    </location>
    <ligand>
        <name>substrate</name>
    </ligand>
</feature>
<dbReference type="SMART" id="SM00855">
    <property type="entry name" value="PGAM"/>
    <property type="match status" value="1"/>
</dbReference>
<dbReference type="Gene3D" id="3.40.50.1240">
    <property type="entry name" value="Phosphoglycerate mutase-like"/>
    <property type="match status" value="1"/>
</dbReference>
<dbReference type="AlphaFoldDB" id="F2UIE8"/>
<evidence type="ECO:0000256" key="5">
    <source>
        <dbReference type="ARBA" id="ARBA00023235"/>
    </source>
</evidence>
<dbReference type="InterPro" id="IPR029033">
    <property type="entry name" value="His_PPase_superfam"/>
</dbReference>
<dbReference type="Pfam" id="PF00300">
    <property type="entry name" value="His_Phos_1"/>
    <property type="match status" value="1"/>
</dbReference>
<dbReference type="GO" id="GO:0004619">
    <property type="term" value="F:phosphoglycerate mutase activity"/>
    <property type="evidence" value="ECO:0007669"/>
    <property type="project" value="UniProtKB-EC"/>
</dbReference>
<evidence type="ECO:0000256" key="2">
    <source>
        <dbReference type="ARBA" id="ARBA00006717"/>
    </source>
</evidence>
<evidence type="ECO:0000256" key="7">
    <source>
        <dbReference type="PIRSR" id="PIRSR613078-2"/>
    </source>
</evidence>
<dbReference type="FunCoup" id="F2UIE8">
    <property type="interactions" value="991"/>
</dbReference>
<name>F2UIE8_SALR5</name>
<dbReference type="GeneID" id="16071829"/>
<feature type="binding site" evidence="7">
    <location>
        <position position="94"/>
    </location>
    <ligand>
        <name>substrate</name>
    </ligand>
</feature>
<dbReference type="NCBIfam" id="NF010713">
    <property type="entry name" value="PRK14115.1"/>
    <property type="match status" value="1"/>
</dbReference>